<evidence type="ECO:0000313" key="6">
    <source>
        <dbReference type="EMBL" id="KAJ5703940.1"/>
    </source>
</evidence>
<dbReference type="SUPFAM" id="SSF48403">
    <property type="entry name" value="Ankyrin repeat"/>
    <property type="match status" value="3"/>
</dbReference>
<feature type="repeat" description="ANK" evidence="3">
    <location>
        <begin position="797"/>
        <end position="829"/>
    </location>
</feature>
<dbReference type="InterPro" id="IPR002110">
    <property type="entry name" value="Ankyrin_rpt"/>
</dbReference>
<organism evidence="6 7">
    <name type="scientific">Penicillium malachiteum</name>
    <dbReference type="NCBI Taxonomy" id="1324776"/>
    <lineage>
        <taxon>Eukaryota</taxon>
        <taxon>Fungi</taxon>
        <taxon>Dikarya</taxon>
        <taxon>Ascomycota</taxon>
        <taxon>Pezizomycotina</taxon>
        <taxon>Eurotiomycetes</taxon>
        <taxon>Eurotiomycetidae</taxon>
        <taxon>Eurotiales</taxon>
        <taxon>Aspergillaceae</taxon>
        <taxon>Penicillium</taxon>
    </lineage>
</organism>
<keyword evidence="7" id="KW-1185">Reference proteome</keyword>
<comment type="caution">
    <text evidence="6">The sequence shown here is derived from an EMBL/GenBank/DDBJ whole genome shotgun (WGS) entry which is preliminary data.</text>
</comment>
<dbReference type="PANTHER" id="PTHR24123:SF33">
    <property type="entry name" value="PROTEIN HOS4"/>
    <property type="match status" value="1"/>
</dbReference>
<dbReference type="Pfam" id="PF12796">
    <property type="entry name" value="Ank_2"/>
    <property type="match status" value="5"/>
</dbReference>
<feature type="repeat" description="ANK" evidence="3">
    <location>
        <begin position="764"/>
        <end position="796"/>
    </location>
</feature>
<feature type="repeat" description="ANK" evidence="3">
    <location>
        <begin position="863"/>
        <end position="895"/>
    </location>
</feature>
<protein>
    <recommendedName>
        <fullName evidence="8">Heterokaryon incompatibility domain-containing protein</fullName>
    </recommendedName>
</protein>
<feature type="region of interest" description="Disordered" evidence="5">
    <location>
        <begin position="689"/>
        <end position="715"/>
    </location>
</feature>
<keyword evidence="4" id="KW-0175">Coiled coil</keyword>
<evidence type="ECO:0000256" key="4">
    <source>
        <dbReference type="SAM" id="Coils"/>
    </source>
</evidence>
<dbReference type="SMART" id="SM00248">
    <property type="entry name" value="ANK"/>
    <property type="match status" value="15"/>
</dbReference>
<dbReference type="Proteomes" id="UP001215712">
    <property type="component" value="Unassembled WGS sequence"/>
</dbReference>
<sequence>MAISHVWSDGTGAGAWKDGSVNECLYKFFEGLAIKFDCKGIWWDTISIPREKAARTQAIKKMHDNYEQARITLIHDCFLRDWLWDPRTACFGIIMSPWFSRGWTALELMKSRKVKIIFKGRWGPVIKDLDEEILAKPDEPDSSLREASLVIRNLRQNITKLNDLLTVLRSRYTSWPKDVAVISALLVGVPVQEHQQDIFKSIVRKFGRITPGHLFHNATTMSTSFTWCPAKLFDLPLDTSEPSLDISEEGHVRGSWRVIAVQPTVENHIWWDSTHALIRRQLQHALLDSQNCLFLAELGPSPIRRALLVRKTQEAGHYRYIGAVHFHSEWSEEYHEVEAIVTISSFQDETESQKEEYKSHDIDSVAHDSNASLSVADKSEIFRQAIWTADYQTFLNYMEGDILEVPDKLGRRPLHLAAERGDIKVVDNLLFLGVDHNAQCDQGQTALHYAAWGGSVAVVRLLKDRIERATKNKEGNTALHIAAQMGFAPVVEALANKHLVNMEGSNELEAQDELIGWTPLHCAVDNGNQDIVERLVRHGANVDATDIRVGWTPLHLAAIHGNLALIRMLQAAGANMRVKDNFNWTPFTFAKINEHAKAAELLPGRWSPWITGKAKFWSPLHCKAINREQGLSNLLIGKNGHDFLYPSSKNWMPLKFAVERDLETTARWLLDTRSSWPIEYDNDTPRRWHKKYGSFSKPDPDSDENASDRKPKGDHHKVLAHLRTSGARPNGPWTPMHWGAQNNYAVVLRILVERKEDVNADGPDSWTPLHFAAYFGHVMATRLLLEAGAHKNLKAKSGATPLTMAAAQGHRVVVRMLLEAGARYDEKADCGKTPLAFAAENGHTVVVGLLLQAGAAIDTTDVAGQTPLLYACEKGFLLTVKLLLKARASMEFADREGMPPICVAARYGFKEIVQLLIDAGANVDTRDMTWRTPLMHAATYGRVEIVQLLLDAGAKLDRQDSQGRRAIHWTAATFTIGFYDDEYHERDGYLMDRNFRNYYGKSKYDSEEPTEEQSGENSGAESDEELDKTEMISAFPENAKEGYPPALWESLVPVVRLLLDAGEAVDSKGQNESTPLYLAAMIGHKEMVQLLIDRGADVNSRDRYSGTPLMVAGMWEHQEIWQILLDNGARENLKSLQGFTARDVYGAGPKEKESDFNSEDNLFIEQLRKKKARTNTNGEPSEPWYKRRALDVQIAAEKIKYPIRRGFLSVQVSAAAVPWVVKRYLQLFREAHAIEERGDERDTFK</sequence>
<feature type="repeat" description="ANK" evidence="3">
    <location>
        <begin position="474"/>
        <end position="494"/>
    </location>
</feature>
<keyword evidence="2 3" id="KW-0040">ANK repeat</keyword>
<evidence type="ECO:0000256" key="5">
    <source>
        <dbReference type="SAM" id="MobiDB-lite"/>
    </source>
</evidence>
<evidence type="ECO:0008006" key="8">
    <source>
        <dbReference type="Google" id="ProtNLM"/>
    </source>
</evidence>
<feature type="region of interest" description="Disordered" evidence="5">
    <location>
        <begin position="1002"/>
        <end position="1026"/>
    </location>
</feature>
<feature type="coiled-coil region" evidence="4">
    <location>
        <begin position="144"/>
        <end position="171"/>
    </location>
</feature>
<feature type="repeat" description="ANK" evidence="3">
    <location>
        <begin position="896"/>
        <end position="928"/>
    </location>
</feature>
<dbReference type="EMBL" id="JAQJAN010000020">
    <property type="protein sequence ID" value="KAJ5703940.1"/>
    <property type="molecule type" value="Genomic_DNA"/>
</dbReference>
<dbReference type="InterPro" id="IPR051165">
    <property type="entry name" value="Multifunctional_ANK_Repeat"/>
</dbReference>
<feature type="repeat" description="ANK" evidence="3">
    <location>
        <begin position="549"/>
        <end position="581"/>
    </location>
</feature>
<accession>A0AAD6MQY0</accession>
<feature type="repeat" description="ANK" evidence="3">
    <location>
        <begin position="409"/>
        <end position="441"/>
    </location>
</feature>
<dbReference type="PANTHER" id="PTHR24123">
    <property type="entry name" value="ANKYRIN REPEAT-CONTAINING"/>
    <property type="match status" value="1"/>
</dbReference>
<dbReference type="AlphaFoldDB" id="A0AAD6MQY0"/>
<gene>
    <name evidence="6" type="ORF">N7493_011078</name>
</gene>
<evidence type="ECO:0000256" key="1">
    <source>
        <dbReference type="ARBA" id="ARBA00022737"/>
    </source>
</evidence>
<dbReference type="Pfam" id="PF00023">
    <property type="entry name" value="Ank"/>
    <property type="match status" value="1"/>
</dbReference>
<evidence type="ECO:0000313" key="7">
    <source>
        <dbReference type="Proteomes" id="UP001215712"/>
    </source>
</evidence>
<evidence type="ECO:0000256" key="3">
    <source>
        <dbReference type="PROSITE-ProRule" id="PRU00023"/>
    </source>
</evidence>
<dbReference type="Gene3D" id="1.25.40.20">
    <property type="entry name" value="Ankyrin repeat-containing domain"/>
    <property type="match status" value="4"/>
</dbReference>
<dbReference type="PRINTS" id="PR01415">
    <property type="entry name" value="ANKYRIN"/>
</dbReference>
<feature type="repeat" description="ANK" evidence="3">
    <location>
        <begin position="442"/>
        <end position="462"/>
    </location>
</feature>
<feature type="repeat" description="ANK" evidence="3">
    <location>
        <begin position="1071"/>
        <end position="1103"/>
    </location>
</feature>
<keyword evidence="1" id="KW-0677">Repeat</keyword>
<name>A0AAD6MQY0_9EURO</name>
<proteinExistence type="predicted"/>
<reference evidence="6" key="1">
    <citation type="journal article" date="2023" name="IMA Fungus">
        <title>Comparative genomic study of the Penicillium genus elucidates a diverse pangenome and 15 lateral gene transfer events.</title>
        <authorList>
            <person name="Petersen C."/>
            <person name="Sorensen T."/>
            <person name="Nielsen M.R."/>
            <person name="Sondergaard T.E."/>
            <person name="Sorensen J.L."/>
            <person name="Fitzpatrick D.A."/>
            <person name="Frisvad J.C."/>
            <person name="Nielsen K.L."/>
        </authorList>
    </citation>
    <scope>NUCLEOTIDE SEQUENCE</scope>
    <source>
        <strain evidence="6">IBT 17514</strain>
    </source>
</reference>
<reference evidence="6" key="2">
    <citation type="submission" date="2023-01" db="EMBL/GenBank/DDBJ databases">
        <authorList>
            <person name="Petersen C."/>
        </authorList>
    </citation>
    <scope>NUCLEOTIDE SEQUENCE</scope>
    <source>
        <strain evidence="6">IBT 17514</strain>
    </source>
</reference>
<dbReference type="PROSITE" id="PS50088">
    <property type="entry name" value="ANK_REPEAT"/>
    <property type="match status" value="12"/>
</dbReference>
<feature type="repeat" description="ANK" evidence="3">
    <location>
        <begin position="830"/>
        <end position="862"/>
    </location>
</feature>
<feature type="repeat" description="ANK" evidence="3">
    <location>
        <begin position="515"/>
        <end position="547"/>
    </location>
</feature>
<dbReference type="PROSITE" id="PS50297">
    <property type="entry name" value="ANK_REP_REGION"/>
    <property type="match status" value="12"/>
</dbReference>
<feature type="repeat" description="ANK" evidence="3">
    <location>
        <begin position="929"/>
        <end position="961"/>
    </location>
</feature>
<evidence type="ECO:0000256" key="2">
    <source>
        <dbReference type="ARBA" id="ARBA00023043"/>
    </source>
</evidence>
<dbReference type="InterPro" id="IPR036770">
    <property type="entry name" value="Ankyrin_rpt-contain_sf"/>
</dbReference>